<keyword evidence="2" id="KW-1185">Reference proteome</keyword>
<dbReference type="AlphaFoldDB" id="G4ZT60"/>
<protein>
    <submittedName>
        <fullName evidence="1">Uncharacterized protein</fullName>
    </submittedName>
</protein>
<name>G4ZT60_PHYSP</name>
<accession>G4ZT60</accession>
<dbReference type="EMBL" id="JH159156">
    <property type="protein sequence ID" value="EGZ13092.1"/>
    <property type="molecule type" value="Genomic_DNA"/>
</dbReference>
<sequence length="275" mass="30007">MHAALRDNYPQPLLQSGPNGSQQYGIVEIDEGTELRLCGAFGGGRSSTVVASACRCRALHDPNDSEWINLVVPGYGACKAKLDDRGFETPGVLIDVLVLVTRGLCSLKLYFNAEDATAASHVDLCALARACPNLLYLCLRYATVVVSEHEAALRLWSVKTIKLDECSCTLADLVGCLRDPKLRMARELVQLKVTPRKNEEFAEEEVREVMAHNGQFLPVVKEKLTTSSKAAVISVVTAATWSTKPIHCLDAYILSSIFVFASTPTQRSVECQCMG</sequence>
<organism evidence="1 2">
    <name type="scientific">Phytophthora sojae (strain P6497)</name>
    <name type="common">Soybean stem and root rot agent</name>
    <name type="synonym">Phytophthora megasperma f. sp. glycines</name>
    <dbReference type="NCBI Taxonomy" id="1094619"/>
    <lineage>
        <taxon>Eukaryota</taxon>
        <taxon>Sar</taxon>
        <taxon>Stramenopiles</taxon>
        <taxon>Oomycota</taxon>
        <taxon>Peronosporomycetes</taxon>
        <taxon>Peronosporales</taxon>
        <taxon>Peronosporaceae</taxon>
        <taxon>Phytophthora</taxon>
    </lineage>
</organism>
<gene>
    <name evidence="1" type="ORF">PHYSODRAFT_334902</name>
</gene>
<evidence type="ECO:0000313" key="1">
    <source>
        <dbReference type="EMBL" id="EGZ13092.1"/>
    </source>
</evidence>
<proteinExistence type="predicted"/>
<evidence type="ECO:0000313" key="2">
    <source>
        <dbReference type="Proteomes" id="UP000002640"/>
    </source>
</evidence>
<reference evidence="1 2" key="1">
    <citation type="journal article" date="2006" name="Science">
        <title>Phytophthora genome sequences uncover evolutionary origins and mechanisms of pathogenesis.</title>
        <authorList>
            <person name="Tyler B.M."/>
            <person name="Tripathy S."/>
            <person name="Zhang X."/>
            <person name="Dehal P."/>
            <person name="Jiang R.H."/>
            <person name="Aerts A."/>
            <person name="Arredondo F.D."/>
            <person name="Baxter L."/>
            <person name="Bensasson D."/>
            <person name="Beynon J.L."/>
            <person name="Chapman J."/>
            <person name="Damasceno C.M."/>
            <person name="Dorrance A.E."/>
            <person name="Dou D."/>
            <person name="Dickerman A.W."/>
            <person name="Dubchak I.L."/>
            <person name="Garbelotto M."/>
            <person name="Gijzen M."/>
            <person name="Gordon S.G."/>
            <person name="Govers F."/>
            <person name="Grunwald N.J."/>
            <person name="Huang W."/>
            <person name="Ivors K.L."/>
            <person name="Jones R.W."/>
            <person name="Kamoun S."/>
            <person name="Krampis K."/>
            <person name="Lamour K.H."/>
            <person name="Lee M.K."/>
            <person name="McDonald W.H."/>
            <person name="Medina M."/>
            <person name="Meijer H.J."/>
            <person name="Nordberg E.K."/>
            <person name="Maclean D.J."/>
            <person name="Ospina-Giraldo M.D."/>
            <person name="Morris P.F."/>
            <person name="Phuntumart V."/>
            <person name="Putnam N.H."/>
            <person name="Rash S."/>
            <person name="Rose J.K."/>
            <person name="Sakihama Y."/>
            <person name="Salamov A.A."/>
            <person name="Savidor A."/>
            <person name="Scheuring C.F."/>
            <person name="Smith B.M."/>
            <person name="Sobral B.W."/>
            <person name="Terry A."/>
            <person name="Torto-Alalibo T.A."/>
            <person name="Win J."/>
            <person name="Xu Z."/>
            <person name="Zhang H."/>
            <person name="Grigoriev I.V."/>
            <person name="Rokhsar D.S."/>
            <person name="Boore J.L."/>
        </authorList>
    </citation>
    <scope>NUCLEOTIDE SEQUENCE [LARGE SCALE GENOMIC DNA]</scope>
    <source>
        <strain evidence="1 2">P6497</strain>
    </source>
</reference>
<dbReference type="Proteomes" id="UP000002640">
    <property type="component" value="Unassembled WGS sequence"/>
</dbReference>
<dbReference type="InParanoid" id="G4ZT60"/>
<dbReference type="RefSeq" id="XP_009530521.1">
    <property type="nucleotide sequence ID" value="XM_009532226.1"/>
</dbReference>
<dbReference type="KEGG" id="psoj:PHYSODRAFT_334902"/>
<dbReference type="GeneID" id="20646897"/>